<dbReference type="GeneID" id="1464918"/>
<dbReference type="Proteomes" id="UP000651120">
    <property type="component" value="Unassembled WGS sequence"/>
</dbReference>
<comment type="caution">
    <text evidence="1">The sequence shown here is derived from an EMBL/GenBank/DDBJ whole genome shotgun (WGS) entry which is preliminary data.</text>
</comment>
<dbReference type="RefSeq" id="WP_011007171.1">
    <property type="nucleotide sequence ID" value="NZ_DUJP01000024.1"/>
</dbReference>
<protein>
    <recommendedName>
        <fullName evidence="3">Adhesin domain-containing protein</fullName>
    </recommendedName>
</protein>
<dbReference type="EMBL" id="DUJP01000024">
    <property type="protein sequence ID" value="HII46941.1"/>
    <property type="molecule type" value="Genomic_DNA"/>
</dbReference>
<name>A0A832SRM6_9CREN</name>
<accession>A0A832SRM6</accession>
<reference evidence="1" key="1">
    <citation type="journal article" date="2020" name="bioRxiv">
        <title>A rank-normalized archaeal taxonomy based on genome phylogeny resolves widespread incomplete and uneven classifications.</title>
        <authorList>
            <person name="Rinke C."/>
            <person name="Chuvochina M."/>
            <person name="Mussig A.J."/>
            <person name="Chaumeil P.-A."/>
            <person name="Waite D.W."/>
            <person name="Whitman W.B."/>
            <person name="Parks D.H."/>
            <person name="Hugenholtz P."/>
        </authorList>
    </citation>
    <scope>NUCLEOTIDE SEQUENCE</scope>
    <source>
        <strain evidence="1">UBA8839</strain>
    </source>
</reference>
<proteinExistence type="predicted"/>
<organism evidence="1 2">
    <name type="scientific">Pyrobaculum aerophilum</name>
    <dbReference type="NCBI Taxonomy" id="13773"/>
    <lineage>
        <taxon>Archaea</taxon>
        <taxon>Thermoproteota</taxon>
        <taxon>Thermoprotei</taxon>
        <taxon>Thermoproteales</taxon>
        <taxon>Thermoproteaceae</taxon>
        <taxon>Pyrobaculum</taxon>
    </lineage>
</organism>
<dbReference type="AlphaFoldDB" id="A0A832SRM6"/>
<sequence>MVQEIRDVAVVKVPERLRAYVEPKIRDVAMVISGGILMSAIKLGVETLTYLAPLKAFRKLRGPLVEVYNGEFQHSGELELEVSGGKVHLSKGVNHVVAKCRDPDDFEISPGRLSIEGCEVEVTAEGLHRLILNVAGGYVNVSGIELTTLIADIAGGAVDAELELLRGAVSIEASGGVFAGRLSYKPFEGESQLRISTAGGVVSIDLQLPEEVGLAVSKSVVGGVARVPQSINRGRGVLSLTVDVAGGAAEVKVI</sequence>
<evidence type="ECO:0008006" key="3">
    <source>
        <dbReference type="Google" id="ProtNLM"/>
    </source>
</evidence>
<evidence type="ECO:0000313" key="1">
    <source>
        <dbReference type="EMBL" id="HII46941.1"/>
    </source>
</evidence>
<gene>
    <name evidence="1" type="ORF">HA333_05705</name>
</gene>
<evidence type="ECO:0000313" key="2">
    <source>
        <dbReference type="Proteomes" id="UP000651120"/>
    </source>
</evidence>